<protein>
    <recommendedName>
        <fullName evidence="1">ATPase AAA-type core domain-containing protein</fullName>
    </recommendedName>
</protein>
<comment type="caution">
    <text evidence="2">The sequence shown here is derived from an EMBL/GenBank/DDBJ whole genome shotgun (WGS) entry which is preliminary data.</text>
</comment>
<evidence type="ECO:0000313" key="3">
    <source>
        <dbReference type="Proteomes" id="UP000233549"/>
    </source>
</evidence>
<dbReference type="GO" id="GO:0016887">
    <property type="term" value="F:ATP hydrolysis activity"/>
    <property type="evidence" value="ECO:0007669"/>
    <property type="project" value="InterPro"/>
</dbReference>
<dbReference type="PANTHER" id="PTHR40396">
    <property type="entry name" value="ATPASE-LIKE PROTEIN"/>
    <property type="match status" value="1"/>
</dbReference>
<evidence type="ECO:0000313" key="2">
    <source>
        <dbReference type="EMBL" id="PKD87384.1"/>
    </source>
</evidence>
<dbReference type="AlphaFoldDB" id="A0AAP8LBX2"/>
<dbReference type="InterPro" id="IPR027417">
    <property type="entry name" value="P-loop_NTPase"/>
</dbReference>
<dbReference type="PANTHER" id="PTHR40396:SF1">
    <property type="entry name" value="ATPASE AAA-TYPE CORE DOMAIN-CONTAINING PROTEIN"/>
    <property type="match status" value="1"/>
</dbReference>
<accession>A0AAP8LBX2</accession>
<organism evidence="2 3">
    <name type="scientific">Escherichia coli</name>
    <dbReference type="NCBI Taxonomy" id="562"/>
    <lineage>
        <taxon>Bacteria</taxon>
        <taxon>Pseudomonadati</taxon>
        <taxon>Pseudomonadota</taxon>
        <taxon>Gammaproteobacteria</taxon>
        <taxon>Enterobacterales</taxon>
        <taxon>Enterobacteriaceae</taxon>
        <taxon>Escherichia</taxon>
    </lineage>
</organism>
<dbReference type="GO" id="GO:0005524">
    <property type="term" value="F:ATP binding"/>
    <property type="evidence" value="ECO:0007669"/>
    <property type="project" value="InterPro"/>
</dbReference>
<dbReference type="Proteomes" id="UP000233549">
    <property type="component" value="Unassembled WGS sequence"/>
</dbReference>
<dbReference type="SUPFAM" id="SSF52540">
    <property type="entry name" value="P-loop containing nucleoside triphosphate hydrolases"/>
    <property type="match status" value="1"/>
</dbReference>
<reference evidence="2 3" key="1">
    <citation type="submission" date="2017-12" db="EMBL/GenBank/DDBJ databases">
        <title>Rapid rising of carbapenem-resistant Enterobacteriaceae(CRE) and emergence of colistin resistance genemcr-1 in CRE in the hospital of Henan, China.</title>
        <authorList>
            <person name="Sun Q."/>
            <person name="Zhang R."/>
            <person name="Li Y."/>
            <person name="Shen Y."/>
            <person name="Zhang Y."/>
            <person name="Yang J."/>
            <person name="Shu L."/>
            <person name="Zhou H."/>
            <person name="Wang Y."/>
            <person name="Wang B."/>
            <person name="Shen Z."/>
        </authorList>
    </citation>
    <scope>NUCLEOTIDE SEQUENCE [LARGE SCALE GENOMIC DNA]</scope>
    <source>
        <strain evidence="2 3">3512</strain>
    </source>
</reference>
<dbReference type="InterPro" id="IPR003959">
    <property type="entry name" value="ATPase_AAA_core"/>
</dbReference>
<name>A0AAP8LBX2_ECOLX</name>
<gene>
    <name evidence="2" type="ORF">CWS33_20900</name>
</gene>
<proteinExistence type="predicted"/>
<sequence>MANAILWYEIKNIGSFEDEGGFVDLTTTAKDKKKELWVDVDGHKVNLITAIMGANASGKTTLLKPMSFLSWFFWSIPAKVTDYLYLNINRPFTKPGMIKICFVLDGKVYTYVVTACDHFVIKEELYVRNEKNKNIYVFKRKLDKENYEKQLNNCSDDFSHQEVEELLKTIKYDYVEKAELFPLGLLEGKRTPANTSIISAARRVGVPLAIDIAEKMSSTTNVNAMGRYSYDYGDLGATAEDLYKDPVAFKSVKNILRKWDLGLDDITIEKEEKVDINGEKDVYYIINGIHEKEDGSKFELPFAFESAGTQSAFIRLHNIMQCLKKGTACFIDELGDDLHPHMVKPILELFISKETNPLHAQLIFTCHKPELINYLGKYRVLITEKKFNRSECYRLDDFPSSEARVDDNIAAKYLAGAFGGVPDL</sequence>
<feature type="domain" description="ATPase AAA-type core" evidence="1">
    <location>
        <begin position="48"/>
        <end position="373"/>
    </location>
</feature>
<dbReference type="EMBL" id="PITP01000024">
    <property type="protein sequence ID" value="PKD87384.1"/>
    <property type="molecule type" value="Genomic_DNA"/>
</dbReference>
<dbReference type="RefSeq" id="WP_085453486.1">
    <property type="nucleotide sequence ID" value="NZ_BGJE01000681.1"/>
</dbReference>
<evidence type="ECO:0000259" key="1">
    <source>
        <dbReference type="Pfam" id="PF13304"/>
    </source>
</evidence>
<dbReference type="Pfam" id="PF13304">
    <property type="entry name" value="AAA_21"/>
    <property type="match status" value="1"/>
</dbReference>
<dbReference type="Gene3D" id="3.40.50.300">
    <property type="entry name" value="P-loop containing nucleotide triphosphate hydrolases"/>
    <property type="match status" value="1"/>
</dbReference>